<dbReference type="WBParaSite" id="Bm13334b.1">
    <property type="protein sequence ID" value="Bm13334b.1"/>
    <property type="gene ID" value="WBGene00233595"/>
</dbReference>
<dbReference type="KEGG" id="bmy:BM_BM13334"/>
<evidence type="ECO:0000256" key="1">
    <source>
        <dbReference type="SAM" id="Phobius"/>
    </source>
</evidence>
<dbReference type="GeneID" id="66057819"/>
<accession>A0A7I4K5C2</accession>
<feature type="transmembrane region" description="Helical" evidence="1">
    <location>
        <begin position="6"/>
        <end position="27"/>
    </location>
</feature>
<keyword evidence="1" id="KW-1133">Transmembrane helix</keyword>
<sequence>MCHYHIISYHFIIISIIIIPTIANPAIGNIYEKPSKYFTYKNEPDNYGFMPEEYFNTAKRSRNSYSWMSNSAIKSQPRNMLIVLEKPAPLNPYSWQYMMKKKNQIILRNPYSWMNNHNN</sequence>
<organism evidence="2">
    <name type="scientific">Brugia malayi</name>
    <name type="common">Filarial nematode worm</name>
    <dbReference type="NCBI Taxonomy" id="6279"/>
    <lineage>
        <taxon>Eukaryota</taxon>
        <taxon>Metazoa</taxon>
        <taxon>Ecdysozoa</taxon>
        <taxon>Nematoda</taxon>
        <taxon>Chromadorea</taxon>
        <taxon>Rhabditida</taxon>
        <taxon>Spirurina</taxon>
        <taxon>Spiruromorpha</taxon>
        <taxon>Filarioidea</taxon>
        <taxon>Onchocercidae</taxon>
        <taxon>Brugia</taxon>
    </lineage>
</organism>
<keyword evidence="1" id="KW-0812">Transmembrane</keyword>
<evidence type="ECO:0000313" key="2">
    <source>
        <dbReference type="EMBL" id="VIO97997.1"/>
    </source>
</evidence>
<dbReference type="Proteomes" id="UP000006672">
    <property type="component" value="Unassembled WGS sequence"/>
</dbReference>
<evidence type="ECO:0000313" key="3">
    <source>
        <dbReference type="Proteomes" id="UP000006672"/>
    </source>
</evidence>
<dbReference type="CTD" id="66057819"/>
<name>A0A4E9FMN2_BRUMA</name>
<reference evidence="4" key="3">
    <citation type="submission" date="2020-12" db="UniProtKB">
        <authorList>
            <consortium name="WormBaseParasite"/>
        </authorList>
    </citation>
    <scope>IDENTIFICATION</scope>
</reference>
<keyword evidence="3" id="KW-1185">Reference proteome</keyword>
<reference evidence="2" key="2">
    <citation type="submission" date="2019-04" db="EMBL/GenBank/DDBJ databases">
        <authorList>
            <person name="Howe K."/>
            <person name="Paulini M."/>
            <person name="Williams G."/>
        </authorList>
    </citation>
    <scope>NUCLEOTIDE SEQUENCE [LARGE SCALE GENOMIC DNA]</scope>
    <source>
        <strain evidence="2">FR3</strain>
    </source>
</reference>
<dbReference type="EMBL" id="CAAKNF010000195">
    <property type="protein sequence ID" value="VIO97997.1"/>
    <property type="molecule type" value="Genomic_DNA"/>
</dbReference>
<reference evidence="3" key="1">
    <citation type="journal article" date="2007" name="Science">
        <title>Draft genome of the filarial nematode parasite Brugia malayi.</title>
        <authorList>
            <person name="Ghedin E."/>
            <person name="Wang S."/>
            <person name="Spiro D."/>
            <person name="Caler E."/>
            <person name="Zhao Q."/>
            <person name="Crabtree J."/>
            <person name="Allen J.E."/>
            <person name="Delcher A.L."/>
            <person name="Guiliano D.B."/>
            <person name="Miranda-Saavedra D."/>
            <person name="Angiuoli S.V."/>
            <person name="Creasy T."/>
            <person name="Amedeo P."/>
            <person name="Haas B."/>
            <person name="El-Sayed N.M."/>
            <person name="Wortman J.R."/>
            <person name="Feldblyum T."/>
            <person name="Tallon L."/>
            <person name="Schatz M."/>
            <person name="Shumway M."/>
            <person name="Koo H."/>
            <person name="Salzberg S.L."/>
            <person name="Schobel S."/>
            <person name="Pertea M."/>
            <person name="Pop M."/>
            <person name="White O."/>
            <person name="Barton G.J."/>
            <person name="Carlow C.K."/>
            <person name="Crawford M.J."/>
            <person name="Daub J."/>
            <person name="Dimmic M.W."/>
            <person name="Estes C.F."/>
            <person name="Foster J.M."/>
            <person name="Ganatra M."/>
            <person name="Gregory W.F."/>
            <person name="Johnson N.M."/>
            <person name="Jin J."/>
            <person name="Komuniecki R."/>
            <person name="Korf I."/>
            <person name="Kumar S."/>
            <person name="Laney S."/>
            <person name="Li B.W."/>
            <person name="Li W."/>
            <person name="Lindblom T.H."/>
            <person name="Lustigman S."/>
            <person name="Ma D."/>
            <person name="Maina C.V."/>
            <person name="Martin D.M."/>
            <person name="McCarter J.P."/>
            <person name="McReynolds L."/>
            <person name="Mitreva M."/>
            <person name="Nutman T.B."/>
            <person name="Parkinson J."/>
            <person name="Peregrin-Alvarez J.M."/>
            <person name="Poole C."/>
            <person name="Ren Q."/>
            <person name="Saunders L."/>
            <person name="Sluder A.E."/>
            <person name="Smith K."/>
            <person name="Stanke M."/>
            <person name="Unnasch T.R."/>
            <person name="Ware J."/>
            <person name="Wei A.D."/>
            <person name="Weil G."/>
            <person name="Williams D.J."/>
            <person name="Zhang Y."/>
            <person name="Williams S.A."/>
            <person name="Fraser-Liggett C."/>
            <person name="Slatko B."/>
            <person name="Blaxter M.L."/>
            <person name="Scott A.L."/>
        </authorList>
    </citation>
    <scope>NUCLEOTIDE SEQUENCE</scope>
    <source>
        <strain evidence="3">FR3</strain>
    </source>
</reference>
<evidence type="ECO:0000313" key="4">
    <source>
        <dbReference type="WBParaSite" id="Bm13334b.1"/>
    </source>
</evidence>
<gene>
    <name evidence="2 4" type="primary">Bm13334</name>
    <name evidence="2" type="ORF">BM_BM13334</name>
</gene>
<dbReference type="RefSeq" id="XP_042937477.1">
    <property type="nucleotide sequence ID" value="XM_043081543.1"/>
</dbReference>
<protein>
    <submittedName>
        <fullName evidence="4">Bm13334</fullName>
    </submittedName>
</protein>
<keyword evidence="1" id="KW-0472">Membrane</keyword>
<accession>A0A4E9FMN2</accession>
<proteinExistence type="predicted"/>
<dbReference type="OrthoDB" id="5869763at2759"/>
<dbReference type="AlphaFoldDB" id="A0A4E9FMN2"/>